<proteinExistence type="predicted"/>
<organism evidence="7 8">
    <name type="scientific">Companilactobacillus mishanensis</name>
    <dbReference type="NCBI Taxonomy" id="2486008"/>
    <lineage>
        <taxon>Bacteria</taxon>
        <taxon>Bacillati</taxon>
        <taxon>Bacillota</taxon>
        <taxon>Bacilli</taxon>
        <taxon>Lactobacillales</taxon>
        <taxon>Lactobacillaceae</taxon>
        <taxon>Companilactobacillus</taxon>
    </lineage>
</organism>
<evidence type="ECO:0000256" key="3">
    <source>
        <dbReference type="ARBA" id="ARBA00022801"/>
    </source>
</evidence>
<keyword evidence="9" id="KW-1185">Reference proteome</keyword>
<evidence type="ECO:0000256" key="2">
    <source>
        <dbReference type="ARBA" id="ARBA00022723"/>
    </source>
</evidence>
<evidence type="ECO:0000313" key="8">
    <source>
        <dbReference type="Proteomes" id="UP000380386"/>
    </source>
</evidence>
<dbReference type="PANTHER" id="PTHR10201">
    <property type="entry name" value="MATRIX METALLOPROTEINASE"/>
    <property type="match status" value="1"/>
</dbReference>
<evidence type="ECO:0000259" key="5">
    <source>
        <dbReference type="SMART" id="SM00235"/>
    </source>
</evidence>
<keyword evidence="2" id="KW-0479">Metal-binding</keyword>
<gene>
    <name evidence="7" type="ORF">FHL02_06965</name>
    <name evidence="6" type="ORF">FHL03_11445</name>
</gene>
<name>A0A5P0ZI57_9LACO</name>
<dbReference type="InterPro" id="IPR024079">
    <property type="entry name" value="MetalloPept_cat_dom_sf"/>
</dbReference>
<dbReference type="Proteomes" id="UP000436655">
    <property type="component" value="Unassembled WGS sequence"/>
</dbReference>
<dbReference type="GO" id="GO:0006508">
    <property type="term" value="P:proteolysis"/>
    <property type="evidence" value="ECO:0007669"/>
    <property type="project" value="UniProtKB-KW"/>
</dbReference>
<dbReference type="EMBL" id="VDFN01000021">
    <property type="protein sequence ID" value="MQS46092.1"/>
    <property type="molecule type" value="Genomic_DNA"/>
</dbReference>
<protein>
    <submittedName>
        <fullName evidence="7">Matrixin family metalloprotease</fullName>
    </submittedName>
</protein>
<evidence type="ECO:0000313" key="6">
    <source>
        <dbReference type="EMBL" id="MQS46092.1"/>
    </source>
</evidence>
<keyword evidence="1 7" id="KW-0645">Protease</keyword>
<feature type="domain" description="Peptidase metallopeptidase" evidence="5">
    <location>
        <begin position="87"/>
        <end position="239"/>
    </location>
</feature>
<dbReference type="InterPro" id="IPR006026">
    <property type="entry name" value="Peptidase_Metallo"/>
</dbReference>
<dbReference type="Proteomes" id="UP000380386">
    <property type="component" value="Unassembled WGS sequence"/>
</dbReference>
<keyword evidence="3" id="KW-0378">Hydrolase</keyword>
<evidence type="ECO:0000313" key="9">
    <source>
        <dbReference type="Proteomes" id="UP000436655"/>
    </source>
</evidence>
<keyword evidence="4" id="KW-0862">Zinc</keyword>
<reference evidence="8 9" key="1">
    <citation type="journal article" date="2019" name="Syst. Appl. Microbiol.">
        <title>Polyphasic characterization of two novel Lactobacillus spp. isolated from blown salami packages: Description of Lactobacillus halodurans sp. nov. and Lactobacillus salsicarnum sp. nov.</title>
        <authorList>
            <person name="Schuster J.A."/>
            <person name="Klingl A."/>
            <person name="Vogel R.F."/>
            <person name="Ehrmann M.A."/>
        </authorList>
    </citation>
    <scope>NUCLEOTIDE SEQUENCE [LARGE SCALE GENOMIC DNA]</scope>
    <source>
        <strain evidence="6 9">TMW 1.2098</strain>
        <strain evidence="7 8">TMW 1.2118</strain>
    </source>
</reference>
<dbReference type="Pfam" id="PF00413">
    <property type="entry name" value="Peptidase_M10"/>
    <property type="match status" value="1"/>
</dbReference>
<dbReference type="Gene3D" id="3.40.390.10">
    <property type="entry name" value="Collagenase (Catalytic Domain)"/>
    <property type="match status" value="1"/>
</dbReference>
<comment type="caution">
    <text evidence="7">The sequence shown here is derived from an EMBL/GenBank/DDBJ whole genome shotgun (WGS) entry which is preliminary data.</text>
</comment>
<dbReference type="GO" id="GO:0008270">
    <property type="term" value="F:zinc ion binding"/>
    <property type="evidence" value="ECO:0007669"/>
    <property type="project" value="InterPro"/>
</dbReference>
<dbReference type="EMBL" id="VDFM01000007">
    <property type="protein sequence ID" value="MQS52761.1"/>
    <property type="molecule type" value="Genomic_DNA"/>
</dbReference>
<dbReference type="CDD" id="cd04268">
    <property type="entry name" value="ZnMc_MMP_like"/>
    <property type="match status" value="1"/>
</dbReference>
<dbReference type="InterPro" id="IPR001818">
    <property type="entry name" value="Pept_M10_metallopeptidase"/>
</dbReference>
<dbReference type="SMART" id="SM00235">
    <property type="entry name" value="ZnMc"/>
    <property type="match status" value="1"/>
</dbReference>
<dbReference type="AlphaFoldDB" id="A0A5P0ZI57"/>
<accession>A0A5P0ZI57</accession>
<dbReference type="OrthoDB" id="2148705at2"/>
<evidence type="ECO:0000313" key="7">
    <source>
        <dbReference type="EMBL" id="MQS52761.1"/>
    </source>
</evidence>
<evidence type="ECO:0000256" key="4">
    <source>
        <dbReference type="ARBA" id="ARBA00022833"/>
    </source>
</evidence>
<keyword evidence="7" id="KW-0482">Metalloprotease</keyword>
<dbReference type="GO" id="GO:0031012">
    <property type="term" value="C:extracellular matrix"/>
    <property type="evidence" value="ECO:0007669"/>
    <property type="project" value="InterPro"/>
</dbReference>
<sequence>MRRRYGTIILLIIAFALVFGMYNGVHPADIRAQIAQSTQRLEDDLNNFVKQASQPIIQEKTITKNPTDSTQATSQDKQKTPEIAVMSNFVFSNTYYYQFTDKTPSNIRKVFEEAIKEYNNTGIVNLVPGNATNEQNGITFSIYKKNEKVNPNTIELGSGGPKIMYRANDPAKAAITHSHANINTNYPESASISVALHELGHALGLQHSTDKNSIMYPTDQQVTHLSKADINGLKAIYSNSTN</sequence>
<dbReference type="SUPFAM" id="SSF55486">
    <property type="entry name" value="Metalloproteases ('zincins'), catalytic domain"/>
    <property type="match status" value="1"/>
</dbReference>
<reference evidence="6" key="2">
    <citation type="submission" date="2019-05" db="EMBL/GenBank/DDBJ databases">
        <authorList>
            <person name="Schuster J.A."/>
            <person name="Ehrmann M.A."/>
        </authorList>
    </citation>
    <scope>NUCLEOTIDE SEQUENCE</scope>
    <source>
        <strain evidence="6">TMW 1.2098</strain>
    </source>
</reference>
<dbReference type="RefSeq" id="WP_125706567.1">
    <property type="nucleotide sequence ID" value="NZ_JBHTOO010000017.1"/>
</dbReference>
<evidence type="ECO:0000256" key="1">
    <source>
        <dbReference type="ARBA" id="ARBA00022670"/>
    </source>
</evidence>
<dbReference type="GO" id="GO:0004222">
    <property type="term" value="F:metalloendopeptidase activity"/>
    <property type="evidence" value="ECO:0007669"/>
    <property type="project" value="InterPro"/>
</dbReference>